<dbReference type="RefSeq" id="WP_189072216.1">
    <property type="nucleotide sequence ID" value="NZ_BMQN01000001.1"/>
</dbReference>
<dbReference type="Proteomes" id="UP000644548">
    <property type="component" value="Unassembled WGS sequence"/>
</dbReference>
<keyword evidence="4" id="KW-0862">Zinc</keyword>
<evidence type="ECO:0000259" key="6">
    <source>
        <dbReference type="Pfam" id="PF00107"/>
    </source>
</evidence>
<dbReference type="InterPro" id="IPR013149">
    <property type="entry name" value="ADH-like_C"/>
</dbReference>
<sequence length="298" mass="31744">MRLIAAALLTPRWEPLAPRVVGPGEVRVQTRLSALSVASELSVLRGGPFPSALGYQTLGTVTEVGPGVTLPVGARVVTTLGHAAWGVHGASRVIPVPDDVSDRAALSVILAEETAKGLRRVRPGPRERVLVAGAGLLGLLSVFNLTRAGVRDVSVIEPRADRQALARQFGAREVYAPAEAPRDAFDVGVECSAAPAGFATLLGALKPRGRCVVLSDGNWGALTLPPDFHRKELSVVASSDGEDYAAHARWWWPRVHPVLEALYPLTVAATDLPGLYATLDRPDRPVSVLVDWQRTIRP</sequence>
<name>A0ABQ2S2E5_9DEIO</name>
<gene>
    <name evidence="7" type="ORF">GCM10008960_12630</name>
</gene>
<comment type="similarity">
    <text evidence="2">Belongs to the zinc-containing alcohol dehydrogenase family.</text>
</comment>
<dbReference type="InterPro" id="IPR011032">
    <property type="entry name" value="GroES-like_sf"/>
</dbReference>
<evidence type="ECO:0000313" key="8">
    <source>
        <dbReference type="Proteomes" id="UP000644548"/>
    </source>
</evidence>
<dbReference type="EMBL" id="BMQN01000001">
    <property type="protein sequence ID" value="GGR86918.1"/>
    <property type="molecule type" value="Genomic_DNA"/>
</dbReference>
<dbReference type="SUPFAM" id="SSF51735">
    <property type="entry name" value="NAD(P)-binding Rossmann-fold domains"/>
    <property type="match status" value="1"/>
</dbReference>
<comment type="cofactor">
    <cofactor evidence="1">
        <name>Zn(2+)</name>
        <dbReference type="ChEBI" id="CHEBI:29105"/>
    </cofactor>
</comment>
<comment type="caution">
    <text evidence="7">The sequence shown here is derived from an EMBL/GenBank/DDBJ whole genome shotgun (WGS) entry which is preliminary data.</text>
</comment>
<dbReference type="CDD" id="cd08255">
    <property type="entry name" value="2-desacetyl-2-hydroxyethyl_bacteriochlorophyllide_like"/>
    <property type="match status" value="1"/>
</dbReference>
<dbReference type="Gene3D" id="3.90.180.10">
    <property type="entry name" value="Medium-chain alcohol dehydrogenases, catalytic domain"/>
    <property type="match status" value="2"/>
</dbReference>
<keyword evidence="8" id="KW-1185">Reference proteome</keyword>
<accession>A0ABQ2S2E5</accession>
<evidence type="ECO:0000256" key="1">
    <source>
        <dbReference type="ARBA" id="ARBA00001947"/>
    </source>
</evidence>
<dbReference type="PANTHER" id="PTHR43350:SF19">
    <property type="entry name" value="D-GULOSIDE 3-DEHYDROGENASE"/>
    <property type="match status" value="1"/>
</dbReference>
<evidence type="ECO:0000256" key="2">
    <source>
        <dbReference type="ARBA" id="ARBA00008072"/>
    </source>
</evidence>
<proteinExistence type="inferred from homology"/>
<evidence type="ECO:0000256" key="3">
    <source>
        <dbReference type="ARBA" id="ARBA00022723"/>
    </source>
</evidence>
<evidence type="ECO:0000256" key="5">
    <source>
        <dbReference type="ARBA" id="ARBA00023002"/>
    </source>
</evidence>
<dbReference type="Pfam" id="PF00107">
    <property type="entry name" value="ADH_zinc_N"/>
    <property type="match status" value="1"/>
</dbReference>
<evidence type="ECO:0000256" key="4">
    <source>
        <dbReference type="ARBA" id="ARBA00022833"/>
    </source>
</evidence>
<keyword evidence="5" id="KW-0560">Oxidoreductase</keyword>
<keyword evidence="3" id="KW-0479">Metal-binding</keyword>
<organism evidence="7 8">
    <name type="scientific">Deinococcus sedimenti</name>
    <dbReference type="NCBI Taxonomy" id="1867090"/>
    <lineage>
        <taxon>Bacteria</taxon>
        <taxon>Thermotogati</taxon>
        <taxon>Deinococcota</taxon>
        <taxon>Deinococci</taxon>
        <taxon>Deinococcales</taxon>
        <taxon>Deinococcaceae</taxon>
        <taxon>Deinococcus</taxon>
    </lineage>
</organism>
<dbReference type="Gene3D" id="3.40.50.720">
    <property type="entry name" value="NAD(P)-binding Rossmann-like Domain"/>
    <property type="match status" value="1"/>
</dbReference>
<dbReference type="PANTHER" id="PTHR43350">
    <property type="entry name" value="NAD-DEPENDENT ALCOHOL DEHYDROGENASE"/>
    <property type="match status" value="1"/>
</dbReference>
<reference evidence="8" key="1">
    <citation type="journal article" date="2019" name="Int. J. Syst. Evol. Microbiol.">
        <title>The Global Catalogue of Microorganisms (GCM) 10K type strain sequencing project: providing services to taxonomists for standard genome sequencing and annotation.</title>
        <authorList>
            <consortium name="The Broad Institute Genomics Platform"/>
            <consortium name="The Broad Institute Genome Sequencing Center for Infectious Disease"/>
            <person name="Wu L."/>
            <person name="Ma J."/>
        </authorList>
    </citation>
    <scope>NUCLEOTIDE SEQUENCE [LARGE SCALE GENOMIC DNA]</scope>
    <source>
        <strain evidence="8">JCM 31405</strain>
    </source>
</reference>
<evidence type="ECO:0000313" key="7">
    <source>
        <dbReference type="EMBL" id="GGR86918.1"/>
    </source>
</evidence>
<dbReference type="SUPFAM" id="SSF50129">
    <property type="entry name" value="GroES-like"/>
    <property type="match status" value="1"/>
</dbReference>
<dbReference type="InterPro" id="IPR036291">
    <property type="entry name" value="NAD(P)-bd_dom_sf"/>
</dbReference>
<protein>
    <recommendedName>
        <fullName evidence="6">Alcohol dehydrogenase-like C-terminal domain-containing protein</fullName>
    </recommendedName>
</protein>
<feature type="domain" description="Alcohol dehydrogenase-like C-terminal" evidence="6">
    <location>
        <begin position="138"/>
        <end position="239"/>
    </location>
</feature>